<evidence type="ECO:0000313" key="3">
    <source>
        <dbReference type="Proteomes" id="UP000265520"/>
    </source>
</evidence>
<name>A0A392TMX7_9FABA</name>
<sequence>PEDSTECDPWRRKPSEQRAVSVASQRRHGVNGGGRYSPPHDSDDGESR</sequence>
<comment type="caution">
    <text evidence="2">The sequence shown here is derived from an EMBL/GenBank/DDBJ whole genome shotgun (WGS) entry which is preliminary data.</text>
</comment>
<evidence type="ECO:0000256" key="1">
    <source>
        <dbReference type="SAM" id="MobiDB-lite"/>
    </source>
</evidence>
<feature type="compositionally biased region" description="Basic and acidic residues" evidence="1">
    <location>
        <begin position="38"/>
        <end position="48"/>
    </location>
</feature>
<feature type="region of interest" description="Disordered" evidence="1">
    <location>
        <begin position="1"/>
        <end position="48"/>
    </location>
</feature>
<feature type="non-terminal residue" evidence="2">
    <location>
        <position position="1"/>
    </location>
</feature>
<evidence type="ECO:0000313" key="2">
    <source>
        <dbReference type="EMBL" id="MCI62529.1"/>
    </source>
</evidence>
<organism evidence="2 3">
    <name type="scientific">Trifolium medium</name>
    <dbReference type="NCBI Taxonomy" id="97028"/>
    <lineage>
        <taxon>Eukaryota</taxon>
        <taxon>Viridiplantae</taxon>
        <taxon>Streptophyta</taxon>
        <taxon>Embryophyta</taxon>
        <taxon>Tracheophyta</taxon>
        <taxon>Spermatophyta</taxon>
        <taxon>Magnoliopsida</taxon>
        <taxon>eudicotyledons</taxon>
        <taxon>Gunneridae</taxon>
        <taxon>Pentapetalae</taxon>
        <taxon>rosids</taxon>
        <taxon>fabids</taxon>
        <taxon>Fabales</taxon>
        <taxon>Fabaceae</taxon>
        <taxon>Papilionoideae</taxon>
        <taxon>50 kb inversion clade</taxon>
        <taxon>NPAAA clade</taxon>
        <taxon>Hologalegina</taxon>
        <taxon>IRL clade</taxon>
        <taxon>Trifolieae</taxon>
        <taxon>Trifolium</taxon>
    </lineage>
</organism>
<protein>
    <submittedName>
        <fullName evidence="2">Uncharacterized protein</fullName>
    </submittedName>
</protein>
<proteinExistence type="predicted"/>
<reference evidence="2 3" key="1">
    <citation type="journal article" date="2018" name="Front. Plant Sci.">
        <title>Red Clover (Trifolium pratense) and Zigzag Clover (T. medium) - A Picture of Genomic Similarities and Differences.</title>
        <authorList>
            <person name="Dluhosova J."/>
            <person name="Istvanek J."/>
            <person name="Nedelnik J."/>
            <person name="Repkova J."/>
        </authorList>
    </citation>
    <scope>NUCLEOTIDE SEQUENCE [LARGE SCALE GENOMIC DNA]</scope>
    <source>
        <strain evidence="3">cv. 10/8</strain>
        <tissue evidence="2">Leaf</tissue>
    </source>
</reference>
<keyword evidence="3" id="KW-1185">Reference proteome</keyword>
<dbReference type="EMBL" id="LXQA010620428">
    <property type="protein sequence ID" value="MCI62529.1"/>
    <property type="molecule type" value="Genomic_DNA"/>
</dbReference>
<accession>A0A392TMX7</accession>
<dbReference type="Proteomes" id="UP000265520">
    <property type="component" value="Unassembled WGS sequence"/>
</dbReference>
<dbReference type="AlphaFoldDB" id="A0A392TMX7"/>